<dbReference type="Proteomes" id="UP000828251">
    <property type="component" value="Unassembled WGS sequence"/>
</dbReference>
<keyword evidence="2" id="KW-1185">Reference proteome</keyword>
<evidence type="ECO:0008006" key="3">
    <source>
        <dbReference type="Google" id="ProtNLM"/>
    </source>
</evidence>
<evidence type="ECO:0000313" key="2">
    <source>
        <dbReference type="Proteomes" id="UP000828251"/>
    </source>
</evidence>
<proteinExistence type="predicted"/>
<protein>
    <recommendedName>
        <fullName evidence="3">RNase H type-1 domain-containing protein</fullName>
    </recommendedName>
</protein>
<accession>A0A9D3UD49</accession>
<evidence type="ECO:0000313" key="1">
    <source>
        <dbReference type="EMBL" id="KAH1038417.1"/>
    </source>
</evidence>
<dbReference type="AlphaFoldDB" id="A0A9D3UD49"/>
<sequence length="107" mass="12068">MTASFRELIDVRKVQVLGETCSLSAGHHERKWHPPVFIQAVSFVDDLGLRYVVFESNTLIVIKNICSTHEDQTEIATLIKEGFNLGMDHFWVEEILVEVEAAVAANI</sequence>
<gene>
    <name evidence="1" type="ORF">J1N35_040160</name>
</gene>
<comment type="caution">
    <text evidence="1">The sequence shown here is derived from an EMBL/GenBank/DDBJ whole genome shotgun (WGS) entry which is preliminary data.</text>
</comment>
<dbReference type="EMBL" id="JAIQCV010000012">
    <property type="protein sequence ID" value="KAH1038417.1"/>
    <property type="molecule type" value="Genomic_DNA"/>
</dbReference>
<organism evidence="1 2">
    <name type="scientific">Gossypium stocksii</name>
    <dbReference type="NCBI Taxonomy" id="47602"/>
    <lineage>
        <taxon>Eukaryota</taxon>
        <taxon>Viridiplantae</taxon>
        <taxon>Streptophyta</taxon>
        <taxon>Embryophyta</taxon>
        <taxon>Tracheophyta</taxon>
        <taxon>Spermatophyta</taxon>
        <taxon>Magnoliopsida</taxon>
        <taxon>eudicotyledons</taxon>
        <taxon>Gunneridae</taxon>
        <taxon>Pentapetalae</taxon>
        <taxon>rosids</taxon>
        <taxon>malvids</taxon>
        <taxon>Malvales</taxon>
        <taxon>Malvaceae</taxon>
        <taxon>Malvoideae</taxon>
        <taxon>Gossypium</taxon>
    </lineage>
</organism>
<reference evidence="1 2" key="1">
    <citation type="journal article" date="2021" name="Plant Biotechnol. J.">
        <title>Multi-omics assisted identification of the key and species-specific regulatory components of drought-tolerant mechanisms in Gossypium stocksii.</title>
        <authorList>
            <person name="Yu D."/>
            <person name="Ke L."/>
            <person name="Zhang D."/>
            <person name="Wu Y."/>
            <person name="Sun Y."/>
            <person name="Mei J."/>
            <person name="Sun J."/>
            <person name="Sun Y."/>
        </authorList>
    </citation>
    <scope>NUCLEOTIDE SEQUENCE [LARGE SCALE GENOMIC DNA]</scope>
    <source>
        <strain evidence="2">cv. E1</strain>
        <tissue evidence="1">Leaf</tissue>
    </source>
</reference>
<name>A0A9D3UD49_9ROSI</name>
<dbReference type="OrthoDB" id="1002528at2759"/>